<evidence type="ECO:0008006" key="4">
    <source>
        <dbReference type="Google" id="ProtNLM"/>
    </source>
</evidence>
<dbReference type="EMBL" id="CABPSK010000002">
    <property type="protein sequence ID" value="VVD96632.1"/>
    <property type="molecule type" value="Genomic_DNA"/>
</dbReference>
<proteinExistence type="predicted"/>
<feature type="region of interest" description="Disordered" evidence="1">
    <location>
        <begin position="94"/>
        <end position="115"/>
    </location>
</feature>
<evidence type="ECO:0000313" key="2">
    <source>
        <dbReference type="EMBL" id="VVD96632.1"/>
    </source>
</evidence>
<protein>
    <recommendedName>
        <fullName evidence="4">Chemotaxis protein</fullName>
    </recommendedName>
</protein>
<feature type="compositionally biased region" description="Basic residues" evidence="1">
    <location>
        <begin position="101"/>
        <end position="115"/>
    </location>
</feature>
<keyword evidence="3" id="KW-1185">Reference proteome</keyword>
<sequence length="115" mass="12265">MTPQDDLLPPCNDAKTDPLSDLIREIEAGCDELANAMRAVQQLGEIAGAADSPAGQSGASEQARRLERIMDSAMTARIAAAEAATTQLAALAERFAEQTPGHRKPGLKKKHRRMA</sequence>
<reference evidence="2 3" key="1">
    <citation type="submission" date="2019-08" db="EMBL/GenBank/DDBJ databases">
        <authorList>
            <person name="Peeters C."/>
        </authorList>
    </citation>
    <scope>NUCLEOTIDE SEQUENCE [LARGE SCALE GENOMIC DNA]</scope>
    <source>
        <strain evidence="2 3">LMG 31114</strain>
    </source>
</reference>
<evidence type="ECO:0000256" key="1">
    <source>
        <dbReference type="SAM" id="MobiDB-lite"/>
    </source>
</evidence>
<dbReference type="RefSeq" id="WP_150679277.1">
    <property type="nucleotide sequence ID" value="NZ_CABPSK010000002.1"/>
</dbReference>
<accession>A0A5E4UAU6</accession>
<dbReference type="Proteomes" id="UP000366945">
    <property type="component" value="Unassembled WGS sequence"/>
</dbReference>
<dbReference type="GeneID" id="300403939"/>
<evidence type="ECO:0000313" key="3">
    <source>
        <dbReference type="Proteomes" id="UP000366945"/>
    </source>
</evidence>
<dbReference type="AlphaFoldDB" id="A0A5E4UAU6"/>
<gene>
    <name evidence="2" type="ORF">PPN31114_01896</name>
</gene>
<organism evidence="2 3">
    <name type="scientific">Pandoraea pneumonica</name>
    <dbReference type="NCBI Taxonomy" id="2508299"/>
    <lineage>
        <taxon>Bacteria</taxon>
        <taxon>Pseudomonadati</taxon>
        <taxon>Pseudomonadota</taxon>
        <taxon>Betaproteobacteria</taxon>
        <taxon>Burkholderiales</taxon>
        <taxon>Burkholderiaceae</taxon>
        <taxon>Pandoraea</taxon>
    </lineage>
</organism>
<name>A0A5E4UAU6_9BURK</name>